<dbReference type="PANTHER" id="PTHR10622:SF10">
    <property type="entry name" value="HET DOMAIN-CONTAINING PROTEIN"/>
    <property type="match status" value="1"/>
</dbReference>
<name>A0A1W2TKT2_ROSNE</name>
<dbReference type="STRING" id="77044.A0A1W2TKT2"/>
<dbReference type="InterPro" id="IPR010730">
    <property type="entry name" value="HET"/>
</dbReference>
<accession>A0A1W2TKT2</accession>
<evidence type="ECO:0000313" key="3">
    <source>
        <dbReference type="Proteomes" id="UP000054516"/>
    </source>
</evidence>
<protein>
    <submittedName>
        <fullName evidence="2">Putative het domain-containing protein</fullName>
    </submittedName>
</protein>
<feature type="domain" description="Heterokaryon incompatibility" evidence="1">
    <location>
        <begin position="21"/>
        <end position="109"/>
    </location>
</feature>
<keyword evidence="3" id="KW-1185">Reference proteome</keyword>
<dbReference type="Pfam" id="PF06985">
    <property type="entry name" value="HET"/>
    <property type="match status" value="1"/>
</dbReference>
<reference evidence="2" key="1">
    <citation type="submission" date="2016-03" db="EMBL/GenBank/DDBJ databases">
        <title>Draft genome sequence of Rosellinia necatrix.</title>
        <authorList>
            <person name="Kanematsu S."/>
        </authorList>
    </citation>
    <scope>NUCLEOTIDE SEQUENCE [LARGE SCALE GENOMIC DNA]</scope>
    <source>
        <strain evidence="2">W97</strain>
    </source>
</reference>
<organism evidence="2">
    <name type="scientific">Rosellinia necatrix</name>
    <name type="common">White root-rot fungus</name>
    <dbReference type="NCBI Taxonomy" id="77044"/>
    <lineage>
        <taxon>Eukaryota</taxon>
        <taxon>Fungi</taxon>
        <taxon>Dikarya</taxon>
        <taxon>Ascomycota</taxon>
        <taxon>Pezizomycotina</taxon>
        <taxon>Sordariomycetes</taxon>
        <taxon>Xylariomycetidae</taxon>
        <taxon>Xylariales</taxon>
        <taxon>Xylariaceae</taxon>
        <taxon>Rosellinia</taxon>
    </lineage>
</organism>
<sequence length="568" mass="64784">MRLINVHTGESNDFIANPPDYAILSHRWRADEEVSFHEFHDKARAGEKGGDRKIRALCQQARIDGLDWVWIDTCCIDKSSSAELSEAINSMFNWYRDSAVCYAYLDDVADLDGSKGLTTSEWFRRGWTLQELIAPDNLQFYCNGESGWRHLGDKRTLARILSLRTRIDESLLGGYASPDHFNVARRMSWAAGRKTTRKEDMAYCLMGLFDINMPMLYGEGSRAFLRLQEQIVAKANDHTLFAWQSPAAVPGERFGIFASSPDDFALSSELVSLQYNSLATQIDTTPNGIRTKTIACPTATQVESLGEVNRSWLFLPLNCLLSRHNLRTGVRAAVVLFWRDDNIYERSQHNPLVEIEDKQICRDTTIFINRFGSSIPPPRLSPRFQFPYEVYIQLPDTGVTLLRVVGAGGCYFDYPRSTLRLSTNPFKTLSDGSNFTFGLIFDIGNHEIVLVAIELCLAGVPDRHSLIRPVEVRQRTMIHHIRAEGDKEHILDICQQKLSSFDSCPPTPWTFIRDVEIDRQDRYNPDHLYVALRKIDKGRGNMYYFLMLCFKGPSHWGLVSYTGSPRQH</sequence>
<dbReference type="AlphaFoldDB" id="A0A1W2TKT2"/>
<evidence type="ECO:0000313" key="2">
    <source>
        <dbReference type="EMBL" id="GAP88881.2"/>
    </source>
</evidence>
<dbReference type="Proteomes" id="UP000054516">
    <property type="component" value="Unassembled WGS sequence"/>
</dbReference>
<proteinExistence type="predicted"/>
<dbReference type="PANTHER" id="PTHR10622">
    <property type="entry name" value="HET DOMAIN-CONTAINING PROTEIN"/>
    <property type="match status" value="1"/>
</dbReference>
<gene>
    <name evidence="2" type="ORF">SAMD00023353_1700560</name>
</gene>
<dbReference type="OrthoDB" id="5303367at2759"/>
<dbReference type="EMBL" id="DF977462">
    <property type="protein sequence ID" value="GAP88881.2"/>
    <property type="molecule type" value="Genomic_DNA"/>
</dbReference>
<evidence type="ECO:0000259" key="1">
    <source>
        <dbReference type="Pfam" id="PF06985"/>
    </source>
</evidence>